<dbReference type="PANTHER" id="PTHR33835">
    <property type="entry name" value="YALI0C07656P"/>
    <property type="match status" value="1"/>
</dbReference>
<feature type="signal peptide" evidence="2">
    <location>
        <begin position="1"/>
        <end position="22"/>
    </location>
</feature>
<dbReference type="EMBL" id="JALLAZ020001180">
    <property type="protein sequence ID" value="KAL3779179.1"/>
    <property type="molecule type" value="Genomic_DNA"/>
</dbReference>
<feature type="chain" id="PRO_5044834536" description="Metallo-beta-lactamase domain-containing protein" evidence="2">
    <location>
        <begin position="23"/>
        <end position="384"/>
    </location>
</feature>
<evidence type="ECO:0000313" key="4">
    <source>
        <dbReference type="Proteomes" id="UP001530315"/>
    </source>
</evidence>
<dbReference type="Proteomes" id="UP001530315">
    <property type="component" value="Unassembled WGS sequence"/>
</dbReference>
<evidence type="ECO:0008006" key="5">
    <source>
        <dbReference type="Google" id="ProtNLM"/>
    </source>
</evidence>
<proteinExistence type="predicted"/>
<dbReference type="PANTHER" id="PTHR33835:SF1">
    <property type="entry name" value="METALLO-BETA-LACTAMASE DOMAIN-CONTAINING PROTEIN"/>
    <property type="match status" value="1"/>
</dbReference>
<evidence type="ECO:0000256" key="2">
    <source>
        <dbReference type="SAM" id="SignalP"/>
    </source>
</evidence>
<dbReference type="SUPFAM" id="SSF56281">
    <property type="entry name" value="Metallo-hydrolase/oxidoreductase"/>
    <property type="match status" value="1"/>
</dbReference>
<feature type="compositionally biased region" description="Low complexity" evidence="1">
    <location>
        <begin position="207"/>
        <end position="217"/>
    </location>
</feature>
<reference evidence="3 4" key="1">
    <citation type="submission" date="2024-10" db="EMBL/GenBank/DDBJ databases">
        <title>Updated reference genomes for cyclostephanoid diatoms.</title>
        <authorList>
            <person name="Roberts W.R."/>
            <person name="Alverson A.J."/>
        </authorList>
    </citation>
    <scope>NUCLEOTIDE SEQUENCE [LARGE SCALE GENOMIC DNA]</scope>
    <source>
        <strain evidence="3 4">AJA276-08</strain>
    </source>
</reference>
<evidence type="ECO:0000256" key="1">
    <source>
        <dbReference type="SAM" id="MobiDB-lite"/>
    </source>
</evidence>
<dbReference type="InterPro" id="IPR025638">
    <property type="entry name" value="DUF4336"/>
</dbReference>
<keyword evidence="4" id="KW-1185">Reference proteome</keyword>
<dbReference type="PROSITE" id="PS51257">
    <property type="entry name" value="PROKAR_LIPOPROTEIN"/>
    <property type="match status" value="1"/>
</dbReference>
<keyword evidence="2" id="KW-0732">Signal</keyword>
<gene>
    <name evidence="3" type="ORF">ACHAW5_009376</name>
</gene>
<comment type="caution">
    <text evidence="3">The sequence shown here is derived from an EMBL/GenBank/DDBJ whole genome shotgun (WGS) entry which is preliminary data.</text>
</comment>
<dbReference type="Pfam" id="PF14234">
    <property type="entry name" value="DUF4336"/>
    <property type="match status" value="1"/>
</dbReference>
<dbReference type="AlphaFoldDB" id="A0ABD3NTT1"/>
<organism evidence="3 4">
    <name type="scientific">Stephanodiscus triporus</name>
    <dbReference type="NCBI Taxonomy" id="2934178"/>
    <lineage>
        <taxon>Eukaryota</taxon>
        <taxon>Sar</taxon>
        <taxon>Stramenopiles</taxon>
        <taxon>Ochrophyta</taxon>
        <taxon>Bacillariophyta</taxon>
        <taxon>Coscinodiscophyceae</taxon>
        <taxon>Thalassiosirophycidae</taxon>
        <taxon>Stephanodiscales</taxon>
        <taxon>Stephanodiscaceae</taxon>
        <taxon>Stephanodiscus</taxon>
    </lineage>
</organism>
<evidence type="ECO:0000313" key="3">
    <source>
        <dbReference type="EMBL" id="KAL3779179.1"/>
    </source>
</evidence>
<name>A0ABD3NTT1_9STRA</name>
<feature type="region of interest" description="Disordered" evidence="1">
    <location>
        <begin position="192"/>
        <end position="218"/>
    </location>
</feature>
<dbReference type="InterPro" id="IPR036866">
    <property type="entry name" value="RibonucZ/Hydroxyglut_hydro"/>
</dbReference>
<sequence>MTIARASLPLALIVACCRASSGLRMTTSTTSPGDLPLSRKRDMLIEERDLMGPCGSTGSYMSPTWSNRLGCVLTPVSIPGIYTADRPFYWNGIDVGGRMTVIRLLGSSSSSSSSSRSDATRGGGELVVHSPVELDRALIEALSRLGTVAHVISPNYEHVKYARQWAEHYPNARVWGCPGLSDRAPGVGWTGEVPRGARPGGYRPAATKTTTTTSTMTRPVDGMWDWNELMPMHVDAEINPFTGKSFFNEVIFYHVPSRTLLTTDLYWNYPRGDGVTNGQVIDELDNPDCAIEDFGPWELAPSVGRVPPGSILWGKVGMDVLFRPFYNNFMVGGDRRDAFEEIARHVACGGWDVETIIPCHGDIVRGRRLCRMVLERHFGVKCRA</sequence>
<accession>A0ABD3NTT1</accession>
<protein>
    <recommendedName>
        <fullName evidence="5">Metallo-beta-lactamase domain-containing protein</fullName>
    </recommendedName>
</protein>